<reference evidence="2 3" key="1">
    <citation type="journal article" date="2020" name="Biotechnol. Biofuels">
        <title>New insights from the biogas microbiome by comprehensive genome-resolved metagenomics of nearly 1600 species originating from multiple anaerobic digesters.</title>
        <authorList>
            <person name="Campanaro S."/>
            <person name="Treu L."/>
            <person name="Rodriguez-R L.M."/>
            <person name="Kovalovszki A."/>
            <person name="Ziels R.M."/>
            <person name="Maus I."/>
            <person name="Zhu X."/>
            <person name="Kougias P.G."/>
            <person name="Basile A."/>
            <person name="Luo G."/>
            <person name="Schluter A."/>
            <person name="Konstantinidis K.T."/>
            <person name="Angelidaki I."/>
        </authorList>
    </citation>
    <scope>NUCLEOTIDE SEQUENCE [LARGE SCALE GENOMIC DNA]</scope>
    <source>
        <strain evidence="2">AS27yjCOA_65</strain>
    </source>
</reference>
<dbReference type="SUPFAM" id="SSF89550">
    <property type="entry name" value="PHP domain-like"/>
    <property type="match status" value="1"/>
</dbReference>
<protein>
    <recommendedName>
        <fullName evidence="1">Polymerase/histidinol phosphatase N-terminal domain-containing protein</fullName>
    </recommendedName>
</protein>
<dbReference type="EMBL" id="JAAZON010000019">
    <property type="protein sequence ID" value="NMC61634.1"/>
    <property type="molecule type" value="Genomic_DNA"/>
</dbReference>
<dbReference type="Gene3D" id="3.20.20.140">
    <property type="entry name" value="Metal-dependent hydrolases"/>
    <property type="match status" value="1"/>
</dbReference>
<proteinExistence type="predicted"/>
<sequence>MATDEKGKGLRTKLTVERVGKDNLINSGLKQQIEKTRSGRRKSYTMDLRIHSPASLGYFKVKELDTAPALVRLAKVKGLDVIAITDFFSAAFVDKTIEAAKGSSITVIPGVNLRCQIDACSDVILTCIFPENTNASHIEDFLKSLDIPDNACDNKNYVLSKPFAEVLEQIEKFGGVAFPSRMDKTPQQIHVLPALVERYGFRAFDLAYPESINLFKRRWPKIKFHFFSFSNARALAQIGSRMAKVKMLAPGFQGIKELVMRESI</sequence>
<feature type="domain" description="Polymerase/histidinol phosphatase N-terminal" evidence="1">
    <location>
        <begin position="46"/>
        <end position="117"/>
    </location>
</feature>
<gene>
    <name evidence="2" type="ORF">GYA55_00550</name>
</gene>
<dbReference type="Proteomes" id="UP000524246">
    <property type="component" value="Unassembled WGS sequence"/>
</dbReference>
<dbReference type="SMART" id="SM00481">
    <property type="entry name" value="POLIIIAc"/>
    <property type="match status" value="1"/>
</dbReference>
<comment type="caution">
    <text evidence="2">The sequence shown here is derived from an EMBL/GenBank/DDBJ whole genome shotgun (WGS) entry which is preliminary data.</text>
</comment>
<organism evidence="2 3">
    <name type="scientific">SAR324 cluster bacterium</name>
    <dbReference type="NCBI Taxonomy" id="2024889"/>
    <lineage>
        <taxon>Bacteria</taxon>
        <taxon>Deltaproteobacteria</taxon>
        <taxon>SAR324 cluster</taxon>
    </lineage>
</organism>
<name>A0A7X9IJ33_9DELT</name>
<dbReference type="InterPro" id="IPR003141">
    <property type="entry name" value="Pol/His_phosphatase_N"/>
</dbReference>
<dbReference type="InterPro" id="IPR016195">
    <property type="entry name" value="Pol/histidinol_Pase-like"/>
</dbReference>
<dbReference type="AlphaFoldDB" id="A0A7X9IJ33"/>
<evidence type="ECO:0000313" key="2">
    <source>
        <dbReference type="EMBL" id="NMC61634.1"/>
    </source>
</evidence>
<accession>A0A7X9IJ33</accession>
<evidence type="ECO:0000259" key="1">
    <source>
        <dbReference type="SMART" id="SM00481"/>
    </source>
</evidence>
<evidence type="ECO:0000313" key="3">
    <source>
        <dbReference type="Proteomes" id="UP000524246"/>
    </source>
</evidence>